<feature type="binding site" evidence="7">
    <location>
        <position position="372"/>
    </location>
    <ligand>
        <name>phosphoenolpyruvate</name>
        <dbReference type="ChEBI" id="CHEBI:58702"/>
    </ligand>
</feature>
<comment type="subunit">
    <text evidence="7">Monomer.</text>
</comment>
<proteinExistence type="inferred from homology"/>
<reference evidence="9 10" key="1">
    <citation type="journal article" date="2015" name="Science">
        <title>Genetic determinants of in vivo fitness and diet responsiveness in multiple human gut Bacteroides.</title>
        <authorList>
            <person name="Wu M."/>
            <person name="McNulty N.P."/>
            <person name="Rodionov D.A."/>
            <person name="Khoroshkin M.S."/>
            <person name="Griffin N.W."/>
            <person name="Cheng J."/>
            <person name="Latreille P."/>
            <person name="Kerstetter R.A."/>
            <person name="Terrapon N."/>
            <person name="Henrissat B."/>
            <person name="Osterman A.L."/>
            <person name="Gordon J.I."/>
        </authorList>
    </citation>
    <scope>NUCLEOTIDE SEQUENCE [LARGE SCALE GENOMIC DNA]</scope>
    <source>
        <strain evidence="9 10">WH2</strain>
    </source>
</reference>
<keyword evidence="3 7" id="KW-0028">Amino-acid biosynthesis</keyword>
<dbReference type="HAMAP" id="MF_00210">
    <property type="entry name" value="EPSP_synth"/>
    <property type="match status" value="1"/>
</dbReference>
<dbReference type="EC" id="2.5.1.19" evidence="7"/>
<feature type="active site" description="Proton acceptor" evidence="7">
    <location>
        <position position="296"/>
    </location>
</feature>
<feature type="binding site" evidence="7">
    <location>
        <position position="144"/>
    </location>
    <ligand>
        <name>3-phosphoshikimate</name>
        <dbReference type="ChEBI" id="CHEBI:145989"/>
    </ligand>
</feature>
<keyword evidence="4 7" id="KW-0808">Transferase</keyword>
<evidence type="ECO:0000256" key="3">
    <source>
        <dbReference type="ARBA" id="ARBA00022605"/>
    </source>
</evidence>
<dbReference type="GO" id="GO:0003866">
    <property type="term" value="F:3-phosphoshikimate 1-carboxyvinyltransferase activity"/>
    <property type="evidence" value="ECO:0007669"/>
    <property type="project" value="UniProtKB-UniRule"/>
</dbReference>
<dbReference type="SUPFAM" id="SSF55205">
    <property type="entry name" value="EPT/RTPC-like"/>
    <property type="match status" value="1"/>
</dbReference>
<feature type="domain" description="Enolpyruvate transferase" evidence="8">
    <location>
        <begin position="7"/>
        <end position="56"/>
    </location>
</feature>
<dbReference type="GO" id="GO:0008652">
    <property type="term" value="P:amino acid biosynthetic process"/>
    <property type="evidence" value="ECO:0007669"/>
    <property type="project" value="UniProtKB-KW"/>
</dbReference>
<dbReference type="PROSITE" id="PS00885">
    <property type="entry name" value="EPSP_SYNTHASE_2"/>
    <property type="match status" value="1"/>
</dbReference>
<feature type="binding site" evidence="7">
    <location>
        <position position="145"/>
    </location>
    <ligand>
        <name>phosphoenolpyruvate</name>
        <dbReference type="ChEBI" id="CHEBI:58702"/>
    </ligand>
</feature>
<evidence type="ECO:0000259" key="8">
    <source>
        <dbReference type="Pfam" id="PF00275"/>
    </source>
</evidence>
<dbReference type="InterPro" id="IPR006264">
    <property type="entry name" value="EPSP_synthase"/>
</dbReference>
<dbReference type="KEGG" id="bcel:BcellWH2_03862"/>
<gene>
    <name evidence="7 9" type="primary">aroA</name>
    <name evidence="9" type="ORF">BcellWH2_03862</name>
</gene>
<dbReference type="UniPathway" id="UPA00053">
    <property type="reaction ID" value="UER00089"/>
</dbReference>
<evidence type="ECO:0000256" key="4">
    <source>
        <dbReference type="ARBA" id="ARBA00022679"/>
    </source>
</evidence>
<dbReference type="Pfam" id="PF00275">
    <property type="entry name" value="EPSP_synthase"/>
    <property type="match status" value="2"/>
</dbReference>
<keyword evidence="7" id="KW-0963">Cytoplasm</keyword>
<dbReference type="CDD" id="cd01556">
    <property type="entry name" value="EPSP_synthase"/>
    <property type="match status" value="1"/>
</dbReference>
<comment type="similarity">
    <text evidence="2 7">Belongs to the EPSP synthase family.</text>
</comment>
<comment type="function">
    <text evidence="7">Catalyzes the transfer of the enolpyruvyl moiety of phosphoenolpyruvate (PEP) to the 5-hydroxyl of shikimate-3-phosphate (S3P) to produce enolpyruvyl shikimate-3-phosphate and inorganic phosphate.</text>
</comment>
<dbReference type="PANTHER" id="PTHR21090:SF5">
    <property type="entry name" value="PENTAFUNCTIONAL AROM POLYPEPTIDE"/>
    <property type="match status" value="1"/>
</dbReference>
<feature type="domain" description="Enolpyruvate transferase" evidence="8">
    <location>
        <begin position="63"/>
        <end position="406"/>
    </location>
</feature>
<feature type="binding site" evidence="7">
    <location>
        <position position="21"/>
    </location>
    <ligand>
        <name>phosphoenolpyruvate</name>
        <dbReference type="ChEBI" id="CHEBI:58702"/>
    </ligand>
</feature>
<dbReference type="GO" id="GO:0009073">
    <property type="term" value="P:aromatic amino acid family biosynthetic process"/>
    <property type="evidence" value="ECO:0007669"/>
    <property type="project" value="UniProtKB-KW"/>
</dbReference>
<feature type="binding site" evidence="7">
    <location>
        <position position="327"/>
    </location>
    <ligand>
        <name>phosphoenolpyruvate</name>
        <dbReference type="ChEBI" id="CHEBI:58702"/>
    </ligand>
</feature>
<dbReference type="EMBL" id="CP012801">
    <property type="protein sequence ID" value="ALJ61084.1"/>
    <property type="molecule type" value="Genomic_DNA"/>
</dbReference>
<feature type="binding site" evidence="7">
    <location>
        <position position="397"/>
    </location>
    <ligand>
        <name>phosphoenolpyruvate</name>
        <dbReference type="ChEBI" id="CHEBI:58702"/>
    </ligand>
</feature>
<protein>
    <recommendedName>
        <fullName evidence="7">3-phosphoshikimate 1-carboxyvinyltransferase</fullName>
        <ecNumber evidence="7">2.5.1.19</ecNumber>
    </recommendedName>
    <alternativeName>
        <fullName evidence="7">5-enolpyruvylshikimate-3-phosphate synthase</fullName>
        <shortName evidence="7">EPSP synthase</shortName>
        <shortName evidence="7">EPSPS</shortName>
    </alternativeName>
</protein>
<feature type="binding site" evidence="7">
    <location>
        <position position="143"/>
    </location>
    <ligand>
        <name>3-phosphoshikimate</name>
        <dbReference type="ChEBI" id="CHEBI:145989"/>
    </ligand>
</feature>
<dbReference type="PIRSF" id="PIRSF000505">
    <property type="entry name" value="EPSPS"/>
    <property type="match status" value="1"/>
</dbReference>
<feature type="binding site" evidence="7">
    <location>
        <position position="296"/>
    </location>
    <ligand>
        <name>3-phosphoshikimate</name>
        <dbReference type="ChEBI" id="CHEBI:145989"/>
    </ligand>
</feature>
<dbReference type="Proteomes" id="UP000061809">
    <property type="component" value="Chromosome"/>
</dbReference>
<evidence type="ECO:0000313" key="10">
    <source>
        <dbReference type="Proteomes" id="UP000061809"/>
    </source>
</evidence>
<dbReference type="GO" id="GO:0009423">
    <property type="term" value="P:chorismate biosynthetic process"/>
    <property type="evidence" value="ECO:0007669"/>
    <property type="project" value="UniProtKB-UniRule"/>
</dbReference>
<feature type="binding site" evidence="7">
    <location>
        <position position="69"/>
    </location>
    <ligand>
        <name>phosphoenolpyruvate</name>
        <dbReference type="ChEBI" id="CHEBI:58702"/>
    </ligand>
</feature>
<evidence type="ECO:0000256" key="1">
    <source>
        <dbReference type="ARBA" id="ARBA00004811"/>
    </source>
</evidence>
<feature type="binding site" evidence="7">
    <location>
        <position position="171"/>
    </location>
    <ligand>
        <name>3-phosphoshikimate</name>
        <dbReference type="ChEBI" id="CHEBI:145989"/>
    </ligand>
</feature>
<dbReference type="InterPro" id="IPR036968">
    <property type="entry name" value="Enolpyruvate_Tfrase_sf"/>
</dbReference>
<evidence type="ECO:0000256" key="2">
    <source>
        <dbReference type="ARBA" id="ARBA00009948"/>
    </source>
</evidence>
<feature type="binding site" evidence="7">
    <location>
        <position position="145"/>
    </location>
    <ligand>
        <name>3-phosphoshikimate</name>
        <dbReference type="ChEBI" id="CHEBI:145989"/>
    </ligand>
</feature>
<dbReference type="PATRIC" id="fig|246787.4.peg.3999"/>
<feature type="binding site" evidence="7">
    <location>
        <position position="21"/>
    </location>
    <ligand>
        <name>3-phosphoshikimate</name>
        <dbReference type="ChEBI" id="CHEBI:145989"/>
    </ligand>
</feature>
<evidence type="ECO:0000256" key="7">
    <source>
        <dbReference type="HAMAP-Rule" id="MF_00210"/>
    </source>
</evidence>
<dbReference type="InterPro" id="IPR023193">
    <property type="entry name" value="EPSP_synthase_CS"/>
</dbReference>
<keyword evidence="5 7" id="KW-0057">Aromatic amino acid biosynthesis</keyword>
<feature type="binding site" evidence="7">
    <location>
        <position position="22"/>
    </location>
    <ligand>
        <name>3-phosphoshikimate</name>
        <dbReference type="ChEBI" id="CHEBI:145989"/>
    </ligand>
</feature>
<organism evidence="9 10">
    <name type="scientific">Bacteroides cellulosilyticus</name>
    <dbReference type="NCBI Taxonomy" id="246787"/>
    <lineage>
        <taxon>Bacteria</taxon>
        <taxon>Pseudomonadati</taxon>
        <taxon>Bacteroidota</taxon>
        <taxon>Bacteroidia</taxon>
        <taxon>Bacteroidales</taxon>
        <taxon>Bacteroidaceae</taxon>
        <taxon>Bacteroides</taxon>
    </lineage>
</organism>
<feature type="binding site" evidence="7">
    <location>
        <position position="97"/>
    </location>
    <ligand>
        <name>phosphoenolpyruvate</name>
        <dbReference type="ChEBI" id="CHEBI:58702"/>
    </ligand>
</feature>
<name>A0A0P0GAL2_9BACE</name>
<comment type="catalytic activity">
    <reaction evidence="6">
        <text>3-phosphoshikimate + phosphoenolpyruvate = 5-O-(1-carboxyvinyl)-3-phosphoshikimate + phosphate</text>
        <dbReference type="Rhea" id="RHEA:21256"/>
        <dbReference type="ChEBI" id="CHEBI:43474"/>
        <dbReference type="ChEBI" id="CHEBI:57701"/>
        <dbReference type="ChEBI" id="CHEBI:58702"/>
        <dbReference type="ChEBI" id="CHEBI:145989"/>
        <dbReference type="EC" id="2.5.1.19"/>
    </reaction>
    <physiologicalReaction direction="left-to-right" evidence="6">
        <dbReference type="Rhea" id="RHEA:21257"/>
    </physiologicalReaction>
</comment>
<evidence type="ECO:0000313" key="9">
    <source>
        <dbReference type="EMBL" id="ALJ61084.1"/>
    </source>
</evidence>
<dbReference type="GO" id="GO:0005737">
    <property type="term" value="C:cytoplasm"/>
    <property type="evidence" value="ECO:0007669"/>
    <property type="project" value="UniProtKB-SubCell"/>
</dbReference>
<dbReference type="InterPro" id="IPR001986">
    <property type="entry name" value="Enolpyruvate_Tfrase_dom"/>
</dbReference>
<dbReference type="InterPro" id="IPR013792">
    <property type="entry name" value="RNA3'P_cycl/enolpyr_Trfase_a/b"/>
</dbReference>
<comment type="subcellular location">
    <subcellularLocation>
        <location evidence="7">Cytoplasm</location>
    </subcellularLocation>
</comment>
<comment type="pathway">
    <text evidence="1 7">Metabolic intermediate biosynthesis; chorismate biosynthesis; chorismate from D-erythrose 4-phosphate and phosphoenolpyruvate: step 6/7.</text>
</comment>
<accession>A0A0P0GAL2</accession>
<dbReference type="RefSeq" id="WP_029427286.1">
    <property type="nucleotide sequence ID" value="NZ_CP012801.1"/>
</dbReference>
<dbReference type="Gene3D" id="3.65.10.10">
    <property type="entry name" value="Enolpyruvate transferase domain"/>
    <property type="match status" value="3"/>
</dbReference>
<sequence>MRYKLSAPATLHTTIQLPASKSISNRALILHALAQGHIAPSNLSDCDDTRVMIKALDGNPGHIDILAAGTAMRFLTAYLSVAPGTRIITGTERMQQRPIRILVDALRELGAQIEYAGKEGFPPLRITGTELTGEEISLAGNVSSQYISALLMIGPILKNGLRLNLTGEIISRPYINLTLQLMKEFGADAAWSSESSITVRPGKYRDIPFTVESDWSGASYWYQMVALIQDNEKKESTKTEIKLPGLLPRSYQGDSRGAEIFAKLGVHTTYTDQGVVLTKMGTPVTCLKEDLVDIPDLAQTFVVTCCLMNIPFRFTGLQSLKIKETDRIQALITELNKLGYVVKSEQDSILIWNGERCEPASHPVIATYEDHRMAMAFAPAILRTPSIRIADPQVVSKSYPGYWEDLKQVGFGIEIEE</sequence>
<evidence type="ECO:0000256" key="5">
    <source>
        <dbReference type="ARBA" id="ARBA00023141"/>
    </source>
</evidence>
<comment type="caution">
    <text evidence="7">Lacks conserved residue(s) required for the propagation of feature annotation.</text>
</comment>
<evidence type="ECO:0000256" key="6">
    <source>
        <dbReference type="ARBA" id="ARBA00044633"/>
    </source>
</evidence>
<feature type="binding site" evidence="7">
    <location>
        <position position="26"/>
    </location>
    <ligand>
        <name>3-phosphoshikimate</name>
        <dbReference type="ChEBI" id="CHEBI:145989"/>
    </ligand>
</feature>
<dbReference type="AlphaFoldDB" id="A0A0P0GAL2"/>
<dbReference type="PANTHER" id="PTHR21090">
    <property type="entry name" value="AROM/DEHYDROQUINATE SYNTHASE"/>
    <property type="match status" value="1"/>
</dbReference>
<feature type="binding site" evidence="7">
    <location>
        <position position="323"/>
    </location>
    <ligand>
        <name>3-phosphoshikimate</name>
        <dbReference type="ChEBI" id="CHEBI:145989"/>
    </ligand>
</feature>